<dbReference type="SUPFAM" id="SSF53098">
    <property type="entry name" value="Ribonuclease H-like"/>
    <property type="match status" value="1"/>
</dbReference>
<dbReference type="OrthoDB" id="9906983at2759"/>
<name>A0A3M7RMP2_BRAPC</name>
<sequence>MASEQMKDEVISAIRMEHFGKRSNTRASAKHPQTYGKAEIFIRFLKNALATVISSDQSDWHELIEDCLLAYRMTIISTIQ</sequence>
<evidence type="ECO:0000313" key="1">
    <source>
        <dbReference type="EMBL" id="RNA24680.1"/>
    </source>
</evidence>
<dbReference type="GO" id="GO:0003676">
    <property type="term" value="F:nucleic acid binding"/>
    <property type="evidence" value="ECO:0007669"/>
    <property type="project" value="InterPro"/>
</dbReference>
<evidence type="ECO:0000313" key="2">
    <source>
        <dbReference type="Proteomes" id="UP000276133"/>
    </source>
</evidence>
<proteinExistence type="predicted"/>
<dbReference type="Proteomes" id="UP000276133">
    <property type="component" value="Unassembled WGS sequence"/>
</dbReference>
<dbReference type="InterPro" id="IPR012337">
    <property type="entry name" value="RNaseH-like_sf"/>
</dbReference>
<reference evidence="1 2" key="1">
    <citation type="journal article" date="2018" name="Sci. Rep.">
        <title>Genomic signatures of local adaptation to the degree of environmental predictability in rotifers.</title>
        <authorList>
            <person name="Franch-Gras L."/>
            <person name="Hahn C."/>
            <person name="Garcia-Roger E.M."/>
            <person name="Carmona M.J."/>
            <person name="Serra M."/>
            <person name="Gomez A."/>
        </authorList>
    </citation>
    <scope>NUCLEOTIDE SEQUENCE [LARGE SCALE GENOMIC DNA]</scope>
    <source>
        <strain evidence="1">HYR1</strain>
    </source>
</reference>
<comment type="caution">
    <text evidence="1">The sequence shown here is derived from an EMBL/GenBank/DDBJ whole genome shotgun (WGS) entry which is preliminary data.</text>
</comment>
<dbReference type="InterPro" id="IPR036397">
    <property type="entry name" value="RNaseH_sf"/>
</dbReference>
<protein>
    <submittedName>
        <fullName evidence="1">Uncharacterized protein</fullName>
    </submittedName>
</protein>
<dbReference type="Gene3D" id="3.30.420.10">
    <property type="entry name" value="Ribonuclease H-like superfamily/Ribonuclease H"/>
    <property type="match status" value="1"/>
</dbReference>
<accession>A0A3M7RMP2</accession>
<organism evidence="1 2">
    <name type="scientific">Brachionus plicatilis</name>
    <name type="common">Marine rotifer</name>
    <name type="synonym">Brachionus muelleri</name>
    <dbReference type="NCBI Taxonomy" id="10195"/>
    <lineage>
        <taxon>Eukaryota</taxon>
        <taxon>Metazoa</taxon>
        <taxon>Spiralia</taxon>
        <taxon>Gnathifera</taxon>
        <taxon>Rotifera</taxon>
        <taxon>Eurotatoria</taxon>
        <taxon>Monogononta</taxon>
        <taxon>Pseudotrocha</taxon>
        <taxon>Ploima</taxon>
        <taxon>Brachionidae</taxon>
        <taxon>Brachionus</taxon>
    </lineage>
</organism>
<gene>
    <name evidence="1" type="ORF">BpHYR1_049618</name>
</gene>
<keyword evidence="2" id="KW-1185">Reference proteome</keyword>
<dbReference type="EMBL" id="REGN01003078">
    <property type="protein sequence ID" value="RNA24680.1"/>
    <property type="molecule type" value="Genomic_DNA"/>
</dbReference>
<dbReference type="AlphaFoldDB" id="A0A3M7RMP2"/>